<reference evidence="1 2" key="2">
    <citation type="journal article" date="2016" name="Int. J. Syst. Evol. Microbiol.">
        <title>Paenibacillus bovis sp. nov., isolated from raw yak (Bos grunniens) milk.</title>
        <authorList>
            <person name="Gao C."/>
            <person name="Han J."/>
            <person name="Liu Z."/>
            <person name="Xu X."/>
            <person name="Hang F."/>
            <person name="Wu Z."/>
        </authorList>
    </citation>
    <scope>NUCLEOTIDE SEQUENCE [LARGE SCALE GENOMIC DNA]</scope>
    <source>
        <strain evidence="1 2">BD3526</strain>
    </source>
</reference>
<dbReference type="EMBL" id="CP013023">
    <property type="protein sequence ID" value="ANF98094.1"/>
    <property type="molecule type" value="Genomic_DNA"/>
</dbReference>
<proteinExistence type="predicted"/>
<dbReference type="Proteomes" id="UP000078148">
    <property type="component" value="Chromosome"/>
</dbReference>
<keyword evidence="2" id="KW-1185">Reference proteome</keyword>
<evidence type="ECO:0000313" key="2">
    <source>
        <dbReference type="Proteomes" id="UP000078148"/>
    </source>
</evidence>
<sequence>MRSYTILFGNPGNKRTTGWQQALQYHGQPAAMEVPYIRLLQAIRAGDRLIDLLESLIRRQDNRRLIQAGASFPSMNKHSVAGNEKAAESGHPVSLEDNEWSNHRMHMDNIAEKQVLTANLRSGPLTLRLDAPGENIAVERGLIALGADDAEGWTNDDLLPLPDHTQGSSIAAALARRLEPYHGRVLYPAQWFRGWCRLLSWLRAEVQRDLPCGRWMNDPVEAALMFDKRRCSNWLDQAGVNVPNALAPSVEEIPSSYDSLRQLMEQQKIHRVFVKLFCGSGASGVIAYQYHPRTGAEIASTTVGIEQWNGETIIYNSGRLRRYTDHGTIRRIIDWVGQEGMHVERWISKDMLDGKAYDIRQLVCGGQAGHAVVRLSRTPITNLHLRNERMLLEQTGLSAAIRENIQATALAGLAAFPGSFCAGMDVLVPAGGGMPLIADVNPFGDLLYYVQHQEMGAYEWELARWLERK</sequence>
<dbReference type="KEGG" id="pbv:AR543_20170"/>
<name>A0A172ZKD7_9BACL</name>
<accession>A0A172ZKD7</accession>
<organism evidence="1 2">
    <name type="scientific">Paenibacillus bovis</name>
    <dbReference type="NCBI Taxonomy" id="1616788"/>
    <lineage>
        <taxon>Bacteria</taxon>
        <taxon>Bacillati</taxon>
        <taxon>Bacillota</taxon>
        <taxon>Bacilli</taxon>
        <taxon>Bacillales</taxon>
        <taxon>Paenibacillaceae</taxon>
        <taxon>Paenibacillus</taxon>
    </lineage>
</organism>
<gene>
    <name evidence="1" type="ORF">AR543_20170</name>
</gene>
<evidence type="ECO:0000313" key="1">
    <source>
        <dbReference type="EMBL" id="ANF98094.1"/>
    </source>
</evidence>
<dbReference type="SUPFAM" id="SSF56059">
    <property type="entry name" value="Glutathione synthetase ATP-binding domain-like"/>
    <property type="match status" value="1"/>
</dbReference>
<dbReference type="InterPro" id="IPR047778">
    <property type="entry name" value="STM4014-like"/>
</dbReference>
<dbReference type="STRING" id="1616788.AR543_20170"/>
<reference evidence="2" key="1">
    <citation type="submission" date="2015-10" db="EMBL/GenBank/DDBJ databases">
        <title>Genome of Paenibacillus bovis sp. nov.</title>
        <authorList>
            <person name="Wu Z."/>
            <person name="Gao C."/>
            <person name="Liu Z."/>
            <person name="Zheng H."/>
        </authorList>
    </citation>
    <scope>NUCLEOTIDE SEQUENCE [LARGE SCALE GENOMIC DNA]</scope>
    <source>
        <strain evidence="2">BD3526</strain>
    </source>
</reference>
<dbReference type="AlphaFoldDB" id="A0A172ZKD7"/>
<evidence type="ECO:0008006" key="3">
    <source>
        <dbReference type="Google" id="ProtNLM"/>
    </source>
</evidence>
<protein>
    <recommendedName>
        <fullName evidence="3">ATP-grasp domain-containing protein</fullName>
    </recommendedName>
</protein>
<dbReference type="NCBIfam" id="NF038074">
    <property type="entry name" value="fam_STM4014"/>
    <property type="match status" value="1"/>
</dbReference>